<keyword evidence="3" id="KW-0804">Transcription</keyword>
<dbReference type="InterPro" id="IPR001845">
    <property type="entry name" value="HTH_ArsR_DNA-bd_dom"/>
</dbReference>
<accession>A0A133UDI2</accession>
<dbReference type="PANTHER" id="PTHR33154:SF35">
    <property type="entry name" value="TRANSCRIPTIONAL REGULATOR, ARSR FAMILY"/>
    <property type="match status" value="1"/>
</dbReference>
<dbReference type="SMART" id="SM00418">
    <property type="entry name" value="HTH_ARSR"/>
    <property type="match status" value="1"/>
</dbReference>
<dbReference type="InterPro" id="IPR036388">
    <property type="entry name" value="WH-like_DNA-bd_sf"/>
</dbReference>
<name>A0A133UDI2_9EURY</name>
<dbReference type="NCBIfam" id="NF033788">
    <property type="entry name" value="HTH_metalloreg"/>
    <property type="match status" value="1"/>
</dbReference>
<dbReference type="InterPro" id="IPR036390">
    <property type="entry name" value="WH_DNA-bd_sf"/>
</dbReference>
<evidence type="ECO:0000313" key="5">
    <source>
        <dbReference type="EMBL" id="KXA92257.1"/>
    </source>
</evidence>
<dbReference type="GO" id="GO:0003700">
    <property type="term" value="F:DNA-binding transcription factor activity"/>
    <property type="evidence" value="ECO:0007669"/>
    <property type="project" value="InterPro"/>
</dbReference>
<protein>
    <recommendedName>
        <fullName evidence="4">HTH arsR-type domain-containing protein</fullName>
    </recommendedName>
</protein>
<reference evidence="5 6" key="1">
    <citation type="journal article" date="2016" name="Sci. Rep.">
        <title>Metabolic traits of an uncultured archaeal lineage -MSBL1- from brine pools of the Red Sea.</title>
        <authorList>
            <person name="Mwirichia R."/>
            <person name="Alam I."/>
            <person name="Rashid M."/>
            <person name="Vinu M."/>
            <person name="Ba-Alawi W."/>
            <person name="Anthony Kamau A."/>
            <person name="Kamanda Ngugi D."/>
            <person name="Goker M."/>
            <person name="Klenk H.P."/>
            <person name="Bajic V."/>
            <person name="Stingl U."/>
        </authorList>
    </citation>
    <scope>NUCLEOTIDE SEQUENCE [LARGE SCALE GENOMIC DNA]</scope>
    <source>
        <strain evidence="5">SCGC-AAA259E17</strain>
    </source>
</reference>
<evidence type="ECO:0000313" key="6">
    <source>
        <dbReference type="Proteomes" id="UP000070373"/>
    </source>
</evidence>
<evidence type="ECO:0000256" key="1">
    <source>
        <dbReference type="ARBA" id="ARBA00023015"/>
    </source>
</evidence>
<organism evidence="5 6">
    <name type="scientific">candidate division MSBL1 archaeon SCGC-AAA259E17</name>
    <dbReference type="NCBI Taxonomy" id="1698263"/>
    <lineage>
        <taxon>Archaea</taxon>
        <taxon>Methanobacteriati</taxon>
        <taxon>Methanobacteriota</taxon>
        <taxon>candidate division MSBL1</taxon>
    </lineage>
</organism>
<keyword evidence="6" id="KW-1185">Reference proteome</keyword>
<dbReference type="InterPro" id="IPR051081">
    <property type="entry name" value="HTH_MetalResp_TranReg"/>
</dbReference>
<dbReference type="PROSITE" id="PS50987">
    <property type="entry name" value="HTH_ARSR_2"/>
    <property type="match status" value="1"/>
</dbReference>
<gene>
    <name evidence="5" type="ORF">AKJ64_03600</name>
</gene>
<dbReference type="GO" id="GO:0003677">
    <property type="term" value="F:DNA binding"/>
    <property type="evidence" value="ECO:0007669"/>
    <property type="project" value="UniProtKB-KW"/>
</dbReference>
<evidence type="ECO:0000256" key="3">
    <source>
        <dbReference type="ARBA" id="ARBA00023163"/>
    </source>
</evidence>
<evidence type="ECO:0000259" key="4">
    <source>
        <dbReference type="PROSITE" id="PS50987"/>
    </source>
</evidence>
<keyword evidence="1" id="KW-0805">Transcription regulation</keyword>
<proteinExistence type="predicted"/>
<comment type="caution">
    <text evidence="5">The sequence shown here is derived from an EMBL/GenBank/DDBJ whole genome shotgun (WGS) entry which is preliminary data.</text>
</comment>
<dbReference type="Pfam" id="PF01022">
    <property type="entry name" value="HTH_5"/>
    <property type="match status" value="1"/>
</dbReference>
<dbReference type="Proteomes" id="UP000070373">
    <property type="component" value="Unassembled WGS sequence"/>
</dbReference>
<evidence type="ECO:0000256" key="2">
    <source>
        <dbReference type="ARBA" id="ARBA00023125"/>
    </source>
</evidence>
<dbReference type="CDD" id="cd00090">
    <property type="entry name" value="HTH_ARSR"/>
    <property type="match status" value="1"/>
</dbReference>
<dbReference type="Gene3D" id="1.10.10.10">
    <property type="entry name" value="Winged helix-like DNA-binding domain superfamily/Winged helix DNA-binding domain"/>
    <property type="match status" value="1"/>
</dbReference>
<dbReference type="AlphaFoldDB" id="A0A133UDI2"/>
<dbReference type="PRINTS" id="PR00778">
    <property type="entry name" value="HTHARSR"/>
</dbReference>
<dbReference type="InterPro" id="IPR011991">
    <property type="entry name" value="ArsR-like_HTH"/>
</dbReference>
<dbReference type="EMBL" id="LHXN01000065">
    <property type="protein sequence ID" value="KXA92257.1"/>
    <property type="molecule type" value="Genomic_DNA"/>
</dbReference>
<feature type="domain" description="HTH arsR-type" evidence="4">
    <location>
        <begin position="13"/>
        <end position="107"/>
    </location>
</feature>
<dbReference type="PANTHER" id="PTHR33154">
    <property type="entry name" value="TRANSCRIPTIONAL REGULATOR, ARSR FAMILY"/>
    <property type="match status" value="1"/>
</dbReference>
<sequence>MLEIRGYNMVKEEERMTEEDELRVLKCLGNEIRYRILKLLEEEERSVGEIVEELEERQTLISHHLRSLQDCGLVEKRREGRKRIYRLADPRISKFLSKVSDLAKDFCQ</sequence>
<dbReference type="SUPFAM" id="SSF46785">
    <property type="entry name" value="Winged helix' DNA-binding domain"/>
    <property type="match status" value="1"/>
</dbReference>
<keyword evidence="2" id="KW-0238">DNA-binding</keyword>